<protein>
    <submittedName>
        <fullName evidence="1">Uncharacterized protein</fullName>
    </submittedName>
</protein>
<feature type="non-terminal residue" evidence="1">
    <location>
        <position position="66"/>
    </location>
</feature>
<feature type="non-terminal residue" evidence="1">
    <location>
        <position position="1"/>
    </location>
</feature>
<gene>
    <name evidence="1" type="ORF">AYBTSS11_LOCUS8771</name>
</gene>
<sequence>SNQNHHVTLTASFDGSGIANSKDKDIVHNKNNINGIQLSTTFKQTMEIKSSQMNAPILIAHCMRPD</sequence>
<evidence type="ECO:0000313" key="2">
    <source>
        <dbReference type="Proteomes" id="UP001189624"/>
    </source>
</evidence>
<evidence type="ECO:0000313" key="1">
    <source>
        <dbReference type="EMBL" id="CAJ1938775.1"/>
    </source>
</evidence>
<reference evidence="1" key="1">
    <citation type="submission" date="2023-10" db="EMBL/GenBank/DDBJ databases">
        <authorList>
            <person name="Domelevo Entfellner J.-B."/>
        </authorList>
    </citation>
    <scope>NUCLEOTIDE SEQUENCE</scope>
</reference>
<dbReference type="Proteomes" id="UP001189624">
    <property type="component" value="Chromosome 3"/>
</dbReference>
<dbReference type="AlphaFoldDB" id="A0AA86VC81"/>
<accession>A0AA86VC81</accession>
<dbReference type="EMBL" id="OY731400">
    <property type="protein sequence ID" value="CAJ1938775.1"/>
    <property type="molecule type" value="Genomic_DNA"/>
</dbReference>
<name>A0AA86VC81_9FABA</name>
<organism evidence="1 2">
    <name type="scientific">Sphenostylis stenocarpa</name>
    <dbReference type="NCBI Taxonomy" id="92480"/>
    <lineage>
        <taxon>Eukaryota</taxon>
        <taxon>Viridiplantae</taxon>
        <taxon>Streptophyta</taxon>
        <taxon>Embryophyta</taxon>
        <taxon>Tracheophyta</taxon>
        <taxon>Spermatophyta</taxon>
        <taxon>Magnoliopsida</taxon>
        <taxon>eudicotyledons</taxon>
        <taxon>Gunneridae</taxon>
        <taxon>Pentapetalae</taxon>
        <taxon>rosids</taxon>
        <taxon>fabids</taxon>
        <taxon>Fabales</taxon>
        <taxon>Fabaceae</taxon>
        <taxon>Papilionoideae</taxon>
        <taxon>50 kb inversion clade</taxon>
        <taxon>NPAAA clade</taxon>
        <taxon>indigoferoid/millettioid clade</taxon>
        <taxon>Phaseoleae</taxon>
        <taxon>Sphenostylis</taxon>
    </lineage>
</organism>
<keyword evidence="2" id="KW-1185">Reference proteome</keyword>
<proteinExistence type="predicted"/>
<dbReference type="Gramene" id="rna-AYBTSS11_LOCUS8771">
    <property type="protein sequence ID" value="CAJ1938775.1"/>
    <property type="gene ID" value="gene-AYBTSS11_LOCUS8771"/>
</dbReference>